<sequence length="105" mass="12083">MTIIKKIILTTLLATTPMMAQVKEKIEVPYVAFPVKMGKGFETVQANCLMCHSFGYIINQGRQSRAFWKGKIQKMIVHFKAPITDKDAKIIENYLFTHYGNEKEK</sequence>
<dbReference type="EMBL" id="FPHL01000024">
    <property type="protein sequence ID" value="SFV61086.1"/>
    <property type="molecule type" value="Genomic_DNA"/>
</dbReference>
<dbReference type="Gene3D" id="1.10.760.10">
    <property type="entry name" value="Cytochrome c-like domain"/>
    <property type="match status" value="1"/>
</dbReference>
<dbReference type="AlphaFoldDB" id="A0A1W1C5M5"/>
<accession>A0A1W1C5M5</accession>
<reference evidence="1" key="1">
    <citation type="submission" date="2016-10" db="EMBL/GenBank/DDBJ databases">
        <authorList>
            <person name="de Groot N.N."/>
        </authorList>
    </citation>
    <scope>NUCLEOTIDE SEQUENCE</scope>
</reference>
<protein>
    <submittedName>
        <fullName evidence="1">Cytochrome c551/c552</fullName>
    </submittedName>
</protein>
<organism evidence="1">
    <name type="scientific">hydrothermal vent metagenome</name>
    <dbReference type="NCBI Taxonomy" id="652676"/>
    <lineage>
        <taxon>unclassified sequences</taxon>
        <taxon>metagenomes</taxon>
        <taxon>ecological metagenomes</taxon>
    </lineage>
</organism>
<gene>
    <name evidence="1" type="ORF">MNB_SV-10-1128</name>
</gene>
<dbReference type="SUPFAM" id="SSF46626">
    <property type="entry name" value="Cytochrome c"/>
    <property type="match status" value="1"/>
</dbReference>
<dbReference type="InterPro" id="IPR036909">
    <property type="entry name" value="Cyt_c-like_dom_sf"/>
</dbReference>
<dbReference type="GO" id="GO:0009055">
    <property type="term" value="F:electron transfer activity"/>
    <property type="evidence" value="ECO:0007669"/>
    <property type="project" value="InterPro"/>
</dbReference>
<dbReference type="GO" id="GO:0020037">
    <property type="term" value="F:heme binding"/>
    <property type="evidence" value="ECO:0007669"/>
    <property type="project" value="InterPro"/>
</dbReference>
<name>A0A1W1C5M5_9ZZZZ</name>
<proteinExistence type="predicted"/>
<evidence type="ECO:0000313" key="1">
    <source>
        <dbReference type="EMBL" id="SFV61086.1"/>
    </source>
</evidence>